<sequence>MTPKTRRSFRVVTAGATLALLGLGACTQQEIDNPTDRALGGALLTGAAGAAIGDIAGGGTGAAIGALSGLAAGGAVGWLTAPGTSNISN</sequence>
<dbReference type="PROSITE" id="PS51257">
    <property type="entry name" value="PROKAR_LIPOPROTEIN"/>
    <property type="match status" value="1"/>
</dbReference>
<dbReference type="EMBL" id="SORZ01000001">
    <property type="protein sequence ID" value="TPW35989.1"/>
    <property type="molecule type" value="Genomic_DNA"/>
</dbReference>
<proteinExistence type="predicted"/>
<name>A0A506URT2_9PROT</name>
<accession>A0A506URT2</accession>
<evidence type="ECO:0000313" key="2">
    <source>
        <dbReference type="Proteomes" id="UP000315037"/>
    </source>
</evidence>
<reference evidence="1 2" key="1">
    <citation type="submission" date="2019-03" db="EMBL/GenBank/DDBJ databases">
        <title>The complete genome sequence of Neokomagataea sp. Jb2 NBRC113641.</title>
        <authorList>
            <person name="Chua K.-O."/>
            <person name="Chan K.-G."/>
            <person name="See-Too W.-S."/>
        </authorList>
    </citation>
    <scope>NUCLEOTIDE SEQUENCE [LARGE SCALE GENOMIC DNA]</scope>
    <source>
        <strain evidence="1 2">Jb2</strain>
    </source>
</reference>
<gene>
    <name evidence="1" type="ORF">E3202_03510</name>
</gene>
<dbReference type="RefSeq" id="WP_141450971.1">
    <property type="nucleotide sequence ID" value="NZ_CP038143.1"/>
</dbReference>
<keyword evidence="2" id="KW-1185">Reference proteome</keyword>
<protein>
    <recommendedName>
        <fullName evidence="3">Cell envelope biogenesis protein OmpA</fullName>
    </recommendedName>
</protein>
<dbReference type="AlphaFoldDB" id="A0A506URT2"/>
<dbReference type="Proteomes" id="UP000315037">
    <property type="component" value="Unassembled WGS sequence"/>
</dbReference>
<evidence type="ECO:0000313" key="1">
    <source>
        <dbReference type="EMBL" id="TPW35989.1"/>
    </source>
</evidence>
<evidence type="ECO:0008006" key="3">
    <source>
        <dbReference type="Google" id="ProtNLM"/>
    </source>
</evidence>
<organism evidence="1 2">
    <name type="scientific">Oecophyllibacter saccharovorans</name>
    <dbReference type="NCBI Taxonomy" id="2558360"/>
    <lineage>
        <taxon>Bacteria</taxon>
        <taxon>Pseudomonadati</taxon>
        <taxon>Pseudomonadota</taxon>
        <taxon>Alphaproteobacteria</taxon>
        <taxon>Acetobacterales</taxon>
        <taxon>Acetobacteraceae</taxon>
        <taxon>Oecophyllibacter</taxon>
    </lineage>
</organism>
<comment type="caution">
    <text evidence="1">The sequence shown here is derived from an EMBL/GenBank/DDBJ whole genome shotgun (WGS) entry which is preliminary data.</text>
</comment>